<accession>A0A392RTF4</accession>
<keyword evidence="2" id="KW-1185">Reference proteome</keyword>
<dbReference type="AlphaFoldDB" id="A0A392RTF4"/>
<comment type="caution">
    <text evidence="1">The sequence shown here is derived from an EMBL/GenBank/DDBJ whole genome shotgun (WGS) entry which is preliminary data.</text>
</comment>
<protein>
    <submittedName>
        <fullName evidence="1">Uncharacterized protein</fullName>
    </submittedName>
</protein>
<proteinExistence type="predicted"/>
<evidence type="ECO:0000313" key="2">
    <source>
        <dbReference type="Proteomes" id="UP000265520"/>
    </source>
</evidence>
<dbReference type="Proteomes" id="UP000265520">
    <property type="component" value="Unassembled WGS sequence"/>
</dbReference>
<name>A0A392RTF4_9FABA</name>
<reference evidence="1 2" key="1">
    <citation type="journal article" date="2018" name="Front. Plant Sci.">
        <title>Red Clover (Trifolium pratense) and Zigzag Clover (T. medium) - A Picture of Genomic Similarities and Differences.</title>
        <authorList>
            <person name="Dluhosova J."/>
            <person name="Istvanek J."/>
            <person name="Nedelnik J."/>
            <person name="Repkova J."/>
        </authorList>
    </citation>
    <scope>NUCLEOTIDE SEQUENCE [LARGE SCALE GENOMIC DNA]</scope>
    <source>
        <strain evidence="2">cv. 10/8</strain>
        <tissue evidence="1">Leaf</tissue>
    </source>
</reference>
<dbReference type="EMBL" id="LXQA010273736">
    <property type="protein sequence ID" value="MCI39931.1"/>
    <property type="molecule type" value="Genomic_DNA"/>
</dbReference>
<organism evidence="1 2">
    <name type="scientific">Trifolium medium</name>
    <dbReference type="NCBI Taxonomy" id="97028"/>
    <lineage>
        <taxon>Eukaryota</taxon>
        <taxon>Viridiplantae</taxon>
        <taxon>Streptophyta</taxon>
        <taxon>Embryophyta</taxon>
        <taxon>Tracheophyta</taxon>
        <taxon>Spermatophyta</taxon>
        <taxon>Magnoliopsida</taxon>
        <taxon>eudicotyledons</taxon>
        <taxon>Gunneridae</taxon>
        <taxon>Pentapetalae</taxon>
        <taxon>rosids</taxon>
        <taxon>fabids</taxon>
        <taxon>Fabales</taxon>
        <taxon>Fabaceae</taxon>
        <taxon>Papilionoideae</taxon>
        <taxon>50 kb inversion clade</taxon>
        <taxon>NPAAA clade</taxon>
        <taxon>Hologalegina</taxon>
        <taxon>IRL clade</taxon>
        <taxon>Trifolieae</taxon>
        <taxon>Trifolium</taxon>
    </lineage>
</organism>
<sequence length="64" mass="7930">MERLWSWKGKKRFKRELWNALCYKLEHYQSECPSWEENTNFVEFDDKEDLLLMAQRQGGNKCER</sequence>
<evidence type="ECO:0000313" key="1">
    <source>
        <dbReference type="EMBL" id="MCI39931.1"/>
    </source>
</evidence>